<organism evidence="2 3">
    <name type="scientific">Enemella evansiae</name>
    <dbReference type="NCBI Taxonomy" id="2016499"/>
    <lineage>
        <taxon>Bacteria</taxon>
        <taxon>Bacillati</taxon>
        <taxon>Actinomycetota</taxon>
        <taxon>Actinomycetes</taxon>
        <taxon>Propionibacteriales</taxon>
        <taxon>Propionibacteriaceae</taxon>
        <taxon>Enemella</taxon>
    </lineage>
</organism>
<accession>A0A255GGH7</accession>
<dbReference type="EMBL" id="NMVO01000012">
    <property type="protein sequence ID" value="OYO14522.1"/>
    <property type="molecule type" value="Genomic_DNA"/>
</dbReference>
<dbReference type="RefSeq" id="WP_094405293.1">
    <property type="nucleotide sequence ID" value="NZ_NMVO01000012.1"/>
</dbReference>
<feature type="transmembrane region" description="Helical" evidence="1">
    <location>
        <begin position="58"/>
        <end position="78"/>
    </location>
</feature>
<keyword evidence="1" id="KW-0812">Transmembrane</keyword>
<protein>
    <recommendedName>
        <fullName evidence="4">DUF998 domain-containing protein</fullName>
    </recommendedName>
</protein>
<dbReference type="Proteomes" id="UP000215896">
    <property type="component" value="Unassembled WGS sequence"/>
</dbReference>
<feature type="transmembrane region" description="Helical" evidence="1">
    <location>
        <begin position="120"/>
        <end position="141"/>
    </location>
</feature>
<feature type="transmembrane region" description="Helical" evidence="1">
    <location>
        <begin position="153"/>
        <end position="172"/>
    </location>
</feature>
<name>A0A255GGH7_9ACTN</name>
<dbReference type="AlphaFoldDB" id="A0A255GGH7"/>
<keyword evidence="3" id="KW-1185">Reference proteome</keyword>
<dbReference type="InterPro" id="IPR009339">
    <property type="entry name" value="DUF998"/>
</dbReference>
<evidence type="ECO:0000313" key="3">
    <source>
        <dbReference type="Proteomes" id="UP000215896"/>
    </source>
</evidence>
<sequence length="219" mass="22944">MRTPGLLWIAAPLWYVLCEAIAASAFPGYSYATFYISDLGVPEIGDFQGRSLDSPLHAVMNAGFLGTGLLFFLGLALLTRTLPRGLATGALVVLGAVHTVGISLVGLVPGSMANLANGLIRFHAIGAIAAIAGGNLAAIVSARPLRRLGRWRFVGPILGGLGLVCGVLLSLHVGFPDGVWERGAVYPFMAWQLLTGIALWRLESATNPVDGPEIATLRS</sequence>
<reference evidence="2 3" key="1">
    <citation type="submission" date="2017-07" db="EMBL/GenBank/DDBJ databases">
        <title>Draft whole genome sequences of clinical Proprionibacteriaceae strains.</title>
        <authorList>
            <person name="Bernier A.-M."/>
            <person name="Bernard K."/>
            <person name="Domingo M.-C."/>
        </authorList>
    </citation>
    <scope>NUCLEOTIDE SEQUENCE [LARGE SCALE GENOMIC DNA]</scope>
    <source>
        <strain evidence="2 3">NML 030167</strain>
    </source>
</reference>
<proteinExistence type="predicted"/>
<dbReference type="OrthoDB" id="5191116at2"/>
<dbReference type="Pfam" id="PF06197">
    <property type="entry name" value="DUF998"/>
    <property type="match status" value="1"/>
</dbReference>
<evidence type="ECO:0000256" key="1">
    <source>
        <dbReference type="SAM" id="Phobius"/>
    </source>
</evidence>
<feature type="transmembrane region" description="Helical" evidence="1">
    <location>
        <begin position="85"/>
        <end position="108"/>
    </location>
</feature>
<keyword evidence="1" id="KW-0472">Membrane</keyword>
<gene>
    <name evidence="2" type="ORF">CGZ94_07985</name>
</gene>
<comment type="caution">
    <text evidence="2">The sequence shown here is derived from an EMBL/GenBank/DDBJ whole genome shotgun (WGS) entry which is preliminary data.</text>
</comment>
<keyword evidence="1" id="KW-1133">Transmembrane helix</keyword>
<evidence type="ECO:0008006" key="4">
    <source>
        <dbReference type="Google" id="ProtNLM"/>
    </source>
</evidence>
<evidence type="ECO:0000313" key="2">
    <source>
        <dbReference type="EMBL" id="OYO14522.1"/>
    </source>
</evidence>